<keyword evidence="5" id="KW-1133">Transmembrane helix</keyword>
<keyword evidence="2" id="KW-0863">Zinc-finger</keyword>
<evidence type="ECO:0000313" key="7">
    <source>
        <dbReference type="EMBL" id="CCG80600.1"/>
    </source>
</evidence>
<dbReference type="OrthoDB" id="264354at2759"/>
<keyword evidence="3" id="KW-0862">Zinc</keyword>
<comment type="caution">
    <text evidence="7">The sequence shown here is derived from an EMBL/GenBank/DDBJ whole genome shotgun (WGS) entry which is preliminary data.</text>
</comment>
<keyword evidence="5" id="KW-0812">Transmembrane</keyword>
<dbReference type="Proteomes" id="UP000013776">
    <property type="component" value="Unassembled WGS sequence"/>
</dbReference>
<dbReference type="STRING" id="1097556.R4X6D7"/>
<evidence type="ECO:0000313" key="8">
    <source>
        <dbReference type="Proteomes" id="UP000013776"/>
    </source>
</evidence>
<dbReference type="eggNOG" id="KOG1609">
    <property type="taxonomic scope" value="Eukaryota"/>
</dbReference>
<dbReference type="GO" id="GO:0008270">
    <property type="term" value="F:zinc ion binding"/>
    <property type="evidence" value="ECO:0007669"/>
    <property type="project" value="UniProtKB-KW"/>
</dbReference>
<dbReference type="SUPFAM" id="SSF57850">
    <property type="entry name" value="RING/U-box"/>
    <property type="match status" value="1"/>
</dbReference>
<feature type="region of interest" description="Disordered" evidence="4">
    <location>
        <begin position="110"/>
        <end position="151"/>
    </location>
</feature>
<dbReference type="Pfam" id="PF12906">
    <property type="entry name" value="RINGv"/>
    <property type="match status" value="1"/>
</dbReference>
<feature type="compositionally biased region" description="Polar residues" evidence="4">
    <location>
        <begin position="110"/>
        <end position="122"/>
    </location>
</feature>
<dbReference type="SMART" id="SM00744">
    <property type="entry name" value="RINGv"/>
    <property type="match status" value="1"/>
</dbReference>
<dbReference type="CDD" id="cd16495">
    <property type="entry name" value="RING_CH-C4HC3_MARCH"/>
    <property type="match status" value="1"/>
</dbReference>
<dbReference type="InterPro" id="IPR011016">
    <property type="entry name" value="Znf_RING-CH"/>
</dbReference>
<organism evidence="7 8">
    <name type="scientific">Taphrina deformans (strain PYCC 5710 / ATCC 11124 / CBS 356.35 / IMI 108563 / JCM 9778 / NBRC 8474)</name>
    <name type="common">Peach leaf curl fungus</name>
    <name type="synonym">Lalaria deformans</name>
    <dbReference type="NCBI Taxonomy" id="1097556"/>
    <lineage>
        <taxon>Eukaryota</taxon>
        <taxon>Fungi</taxon>
        <taxon>Dikarya</taxon>
        <taxon>Ascomycota</taxon>
        <taxon>Taphrinomycotina</taxon>
        <taxon>Taphrinomycetes</taxon>
        <taxon>Taphrinales</taxon>
        <taxon>Taphrinaceae</taxon>
        <taxon>Taphrina</taxon>
    </lineage>
</organism>
<dbReference type="PROSITE" id="PS51292">
    <property type="entry name" value="ZF_RING_CH"/>
    <property type="match status" value="1"/>
</dbReference>
<feature type="domain" description="RING-CH-type" evidence="6">
    <location>
        <begin position="150"/>
        <end position="215"/>
    </location>
</feature>
<accession>R4X6D7</accession>
<dbReference type="PANTHER" id="PTHR46347:SF1">
    <property type="entry name" value="RING_FYVE_PHD ZINC FINGER SUPERFAMILY PROTEIN"/>
    <property type="match status" value="1"/>
</dbReference>
<evidence type="ECO:0000256" key="5">
    <source>
        <dbReference type="SAM" id="Phobius"/>
    </source>
</evidence>
<protein>
    <recommendedName>
        <fullName evidence="6">RING-CH-type domain-containing protein</fullName>
    </recommendedName>
</protein>
<proteinExistence type="predicted"/>
<feature type="compositionally biased region" description="Basic and acidic residues" evidence="4">
    <location>
        <begin position="135"/>
        <end position="151"/>
    </location>
</feature>
<dbReference type="Gene3D" id="3.30.40.10">
    <property type="entry name" value="Zinc/RING finger domain, C3HC4 (zinc finger)"/>
    <property type="match status" value="1"/>
</dbReference>
<gene>
    <name evidence="7" type="ORF">TAPDE_000120</name>
</gene>
<name>R4X6D7_TAPDE</name>
<feature type="region of interest" description="Disordered" evidence="4">
    <location>
        <begin position="1"/>
        <end position="73"/>
    </location>
</feature>
<feature type="compositionally biased region" description="Basic and acidic residues" evidence="4">
    <location>
        <begin position="22"/>
        <end position="32"/>
    </location>
</feature>
<evidence type="ECO:0000256" key="2">
    <source>
        <dbReference type="ARBA" id="ARBA00022771"/>
    </source>
</evidence>
<dbReference type="InterPro" id="IPR013083">
    <property type="entry name" value="Znf_RING/FYVE/PHD"/>
</dbReference>
<evidence type="ECO:0000256" key="3">
    <source>
        <dbReference type="ARBA" id="ARBA00022833"/>
    </source>
</evidence>
<dbReference type="AlphaFoldDB" id="R4X6D7"/>
<dbReference type="EMBL" id="CAHR02000003">
    <property type="protein sequence ID" value="CCG80600.1"/>
    <property type="molecule type" value="Genomic_DNA"/>
</dbReference>
<feature type="transmembrane region" description="Helical" evidence="5">
    <location>
        <begin position="309"/>
        <end position="333"/>
    </location>
</feature>
<dbReference type="PANTHER" id="PTHR46347">
    <property type="entry name" value="RING/FYVE/PHD ZINC FINGER SUPERFAMILY PROTEIN"/>
    <property type="match status" value="1"/>
</dbReference>
<feature type="transmembrane region" description="Helical" evidence="5">
    <location>
        <begin position="353"/>
        <end position="371"/>
    </location>
</feature>
<keyword evidence="8" id="KW-1185">Reference proteome</keyword>
<evidence type="ECO:0000256" key="1">
    <source>
        <dbReference type="ARBA" id="ARBA00022723"/>
    </source>
</evidence>
<feature type="transmembrane region" description="Helical" evidence="5">
    <location>
        <begin position="223"/>
        <end position="248"/>
    </location>
</feature>
<keyword evidence="5" id="KW-0472">Membrane</keyword>
<keyword evidence="1" id="KW-0479">Metal-binding</keyword>
<reference evidence="7 8" key="1">
    <citation type="journal article" date="2013" name="MBio">
        <title>Genome sequencing of the plant pathogen Taphrina deformans, the causal agent of peach leaf curl.</title>
        <authorList>
            <person name="Cisse O.H."/>
            <person name="Almeida J.M.G.C.F."/>
            <person name="Fonseca A."/>
            <person name="Kumar A.A."/>
            <person name="Salojaervi J."/>
            <person name="Overmyer K."/>
            <person name="Hauser P.M."/>
            <person name="Pagni M."/>
        </authorList>
    </citation>
    <scope>NUCLEOTIDE SEQUENCE [LARGE SCALE GENOMIC DNA]</scope>
    <source>
        <strain evidence="8">PYCC 5710 / ATCC 11124 / CBS 356.35 / IMI 108563 / JCM 9778 / NBRC 8474</strain>
    </source>
</reference>
<evidence type="ECO:0000259" key="6">
    <source>
        <dbReference type="PROSITE" id="PS51292"/>
    </source>
</evidence>
<evidence type="ECO:0000256" key="4">
    <source>
        <dbReference type="SAM" id="MobiDB-lite"/>
    </source>
</evidence>
<sequence>MDDEIRLRRARQWGSSTAARADLSHAVEEESHTTQPKPFNFGTLESKANHDVSEPTATSIAGEDSMTSHESDGEIMRRQLMRKSTPYAQVFPSVKPEPESKFEFEPTNIGAQSQSFPQTPSGSYPEDLAQSDSVPKQEEKPTPTTKMEESQAQDERTCRICFSPESPDEKLISPCKCRGTSKWIHISCLDQWRMHSQNSKSFYRCDQCHYEYSFRRTDLANLLLSRWTLLALTCVAFTTATFFGGFLVKLGLFLMPSSYTSGHSSWYSNFTFFYTPLDAGTDILTAASALIPSTPHTWQDIFVVDVWHFIQGIISLGILGIVGFMGTGGIFSLRTFHPRRTRRQGDGIGLAEFAFILVIVLGCGKVALSMWRRVREVIQKRLADLGERILEVDPDRP</sequence>